<dbReference type="Proteomes" id="UP000634136">
    <property type="component" value="Unassembled WGS sequence"/>
</dbReference>
<keyword evidence="2" id="KW-0812">Transmembrane</keyword>
<proteinExistence type="predicted"/>
<feature type="transmembrane region" description="Helical" evidence="2">
    <location>
        <begin position="167"/>
        <end position="184"/>
    </location>
</feature>
<organism evidence="3 4">
    <name type="scientific">Senna tora</name>
    <dbReference type="NCBI Taxonomy" id="362788"/>
    <lineage>
        <taxon>Eukaryota</taxon>
        <taxon>Viridiplantae</taxon>
        <taxon>Streptophyta</taxon>
        <taxon>Embryophyta</taxon>
        <taxon>Tracheophyta</taxon>
        <taxon>Spermatophyta</taxon>
        <taxon>Magnoliopsida</taxon>
        <taxon>eudicotyledons</taxon>
        <taxon>Gunneridae</taxon>
        <taxon>Pentapetalae</taxon>
        <taxon>rosids</taxon>
        <taxon>fabids</taxon>
        <taxon>Fabales</taxon>
        <taxon>Fabaceae</taxon>
        <taxon>Caesalpinioideae</taxon>
        <taxon>Cassia clade</taxon>
        <taxon>Senna</taxon>
    </lineage>
</organism>
<gene>
    <name evidence="3" type="ORF">G2W53_013733</name>
</gene>
<dbReference type="PANTHER" id="PTHR31170:SF23">
    <property type="match status" value="1"/>
</dbReference>
<evidence type="ECO:0000313" key="4">
    <source>
        <dbReference type="Proteomes" id="UP000634136"/>
    </source>
</evidence>
<dbReference type="EMBL" id="JAAIUW010000005">
    <property type="protein sequence ID" value="KAF7831400.1"/>
    <property type="molecule type" value="Genomic_DNA"/>
</dbReference>
<dbReference type="Pfam" id="PF03140">
    <property type="entry name" value="DUF247"/>
    <property type="match status" value="1"/>
</dbReference>
<reference evidence="3" key="1">
    <citation type="submission" date="2020-09" db="EMBL/GenBank/DDBJ databases">
        <title>Genome-Enabled Discovery of Anthraquinone Biosynthesis in Senna tora.</title>
        <authorList>
            <person name="Kang S.-H."/>
            <person name="Pandey R.P."/>
            <person name="Lee C.-M."/>
            <person name="Sim J.-S."/>
            <person name="Jeong J.-T."/>
            <person name="Choi B.-S."/>
            <person name="Jung M."/>
            <person name="Ginzburg D."/>
            <person name="Zhao K."/>
            <person name="Won S.Y."/>
            <person name="Oh T.-J."/>
            <person name="Yu Y."/>
            <person name="Kim N.-H."/>
            <person name="Lee O.R."/>
            <person name="Lee T.-H."/>
            <person name="Bashyal P."/>
            <person name="Kim T.-S."/>
            <person name="Lee W.-H."/>
            <person name="Kawkins C."/>
            <person name="Kim C.-K."/>
            <person name="Kim J.S."/>
            <person name="Ahn B.O."/>
            <person name="Rhee S.Y."/>
            <person name="Sohng J.K."/>
        </authorList>
    </citation>
    <scope>NUCLEOTIDE SEQUENCE</scope>
    <source>
        <tissue evidence="3">Leaf</tissue>
    </source>
</reference>
<comment type="caution">
    <text evidence="3">The sequence shown here is derived from an EMBL/GenBank/DDBJ whole genome shotgun (WGS) entry which is preliminary data.</text>
</comment>
<accession>A0A834U2N7</accession>
<evidence type="ECO:0000256" key="2">
    <source>
        <dbReference type="SAM" id="Phobius"/>
    </source>
</evidence>
<evidence type="ECO:0000256" key="1">
    <source>
        <dbReference type="SAM" id="MobiDB-lite"/>
    </source>
</evidence>
<keyword evidence="2" id="KW-1133">Transmembrane helix</keyword>
<name>A0A834U2N7_9FABA</name>
<keyword evidence="4" id="KW-1185">Reference proteome</keyword>
<keyword evidence="2" id="KW-0472">Membrane</keyword>
<protein>
    <submittedName>
        <fullName evidence="3">UPF0481 protein</fullName>
    </submittedName>
</protein>
<sequence>MADQSPITPPSDESSNHHFEDQQIMLNKNLNDVVDKIETEIVETAQEKDHKQQVDDDEVLVDINAILLDNKMPPLLSESCCIYKVPHRIRQGNEEAYTPKLVSIGPLHCYNPRLQNMERHKQLLFKKFVDRSKSNTRLEDLINYVKSAIPKVRACYLENIELRERELVQLILVDASFIIVLFLMRHENDKLFKAGSIMSIPLFLFTIVYDLLLLENQLPFFVLEGLFKLAFPPHICKDLKLPSFLELTFKFFSEYNEMQNIEPNPRIRIKHFTDLLRIFYLPTDEPKTSTSIFKQYGSKDLSYSASELHEAGVKLKELKGSKGILELKFSGRDLEIPQISVDDATETLFRNMIALEQCHYYSESYITDLLLYWIASSTRAKMWMSWFVNK</sequence>
<dbReference type="InterPro" id="IPR004158">
    <property type="entry name" value="DUF247_pln"/>
</dbReference>
<dbReference type="OrthoDB" id="1896044at2759"/>
<dbReference type="PANTHER" id="PTHR31170">
    <property type="entry name" value="BNAC04G53230D PROTEIN"/>
    <property type="match status" value="1"/>
</dbReference>
<feature type="region of interest" description="Disordered" evidence="1">
    <location>
        <begin position="1"/>
        <end position="20"/>
    </location>
</feature>
<feature type="transmembrane region" description="Helical" evidence="2">
    <location>
        <begin position="191"/>
        <end position="214"/>
    </location>
</feature>
<dbReference type="AlphaFoldDB" id="A0A834U2N7"/>
<evidence type="ECO:0000313" key="3">
    <source>
        <dbReference type="EMBL" id="KAF7831400.1"/>
    </source>
</evidence>